<accession>A0A161RPP7</accession>
<dbReference type="GO" id="GO:0016137">
    <property type="term" value="P:glycoside metabolic process"/>
    <property type="evidence" value="ECO:0007669"/>
    <property type="project" value="UniProtKB-ARBA"/>
</dbReference>
<dbReference type="GeneID" id="99772541"/>
<evidence type="ECO:0000313" key="3">
    <source>
        <dbReference type="EMBL" id="KZE09914.1"/>
    </source>
</evidence>
<keyword evidence="1" id="KW-0862">Zinc</keyword>
<feature type="transmembrane region" description="Helical" evidence="2">
    <location>
        <begin position="321"/>
        <end position="343"/>
    </location>
</feature>
<dbReference type="PANTHER" id="PTHR12993:SF26">
    <property type="entry name" value="1D-MYO-INOSITOL 2-ACETAMIDO-2-DEOXY-ALPHA-D-GLUCOPYRANOSIDE DEACETYLASE"/>
    <property type="match status" value="1"/>
</dbReference>
<keyword evidence="2" id="KW-0472">Membrane</keyword>
<evidence type="ECO:0000256" key="1">
    <source>
        <dbReference type="ARBA" id="ARBA00022833"/>
    </source>
</evidence>
<proteinExistence type="predicted"/>
<evidence type="ECO:0000313" key="6">
    <source>
        <dbReference type="Proteomes" id="UP000594979"/>
    </source>
</evidence>
<dbReference type="Proteomes" id="UP000594979">
    <property type="component" value="Chromosome"/>
</dbReference>
<dbReference type="AlphaFoldDB" id="A0A161RPP7"/>
<dbReference type="Pfam" id="PF02585">
    <property type="entry name" value="PIG-L"/>
    <property type="match status" value="1"/>
</dbReference>
<evidence type="ECO:0000256" key="2">
    <source>
        <dbReference type="SAM" id="Phobius"/>
    </source>
</evidence>
<dbReference type="InterPro" id="IPR024078">
    <property type="entry name" value="LmbE-like_dom_sf"/>
</dbReference>
<dbReference type="STRING" id="33889.AVW13_03105"/>
<organism evidence="3 5">
    <name type="scientific">Brevibacterium casei</name>
    <dbReference type="NCBI Taxonomy" id="33889"/>
    <lineage>
        <taxon>Bacteria</taxon>
        <taxon>Bacillati</taxon>
        <taxon>Actinomycetota</taxon>
        <taxon>Actinomycetes</taxon>
        <taxon>Micrococcales</taxon>
        <taxon>Brevibacteriaceae</taxon>
        <taxon>Brevibacterium</taxon>
    </lineage>
</organism>
<feature type="transmembrane region" description="Helical" evidence="2">
    <location>
        <begin position="419"/>
        <end position="437"/>
    </location>
</feature>
<evidence type="ECO:0000313" key="5">
    <source>
        <dbReference type="Proteomes" id="UP000076612"/>
    </source>
</evidence>
<dbReference type="KEGG" id="bcau:I6G59_11000"/>
<dbReference type="EMBL" id="CP065682">
    <property type="protein sequence ID" value="QPS32542.1"/>
    <property type="molecule type" value="Genomic_DNA"/>
</dbReference>
<dbReference type="PANTHER" id="PTHR12993">
    <property type="entry name" value="N-ACETYLGLUCOSAMINYL-PHOSPHATIDYLINOSITOL DE-N-ACETYLASE-RELATED"/>
    <property type="match status" value="1"/>
</dbReference>
<dbReference type="EMBL" id="LQQR01000078">
    <property type="protein sequence ID" value="KZE09914.1"/>
    <property type="molecule type" value="Genomic_DNA"/>
</dbReference>
<feature type="transmembrane region" description="Helical" evidence="2">
    <location>
        <begin position="382"/>
        <end position="399"/>
    </location>
</feature>
<dbReference type="Gene3D" id="3.40.50.10320">
    <property type="entry name" value="LmbE-like"/>
    <property type="match status" value="1"/>
</dbReference>
<dbReference type="SUPFAM" id="SSF102588">
    <property type="entry name" value="LmbE-like"/>
    <property type="match status" value="1"/>
</dbReference>
<dbReference type="InterPro" id="IPR003737">
    <property type="entry name" value="GlcNAc_PI_deacetylase-related"/>
</dbReference>
<keyword evidence="2" id="KW-1133">Transmembrane helix</keyword>
<feature type="transmembrane region" description="Helical" evidence="2">
    <location>
        <begin position="355"/>
        <end position="375"/>
    </location>
</feature>
<dbReference type="GO" id="GO:0016811">
    <property type="term" value="F:hydrolase activity, acting on carbon-nitrogen (but not peptide) bonds, in linear amides"/>
    <property type="evidence" value="ECO:0007669"/>
    <property type="project" value="TreeGrafter"/>
</dbReference>
<gene>
    <name evidence="3" type="ORF">AVW13_03105</name>
    <name evidence="4" type="ORF">I6G59_11000</name>
</gene>
<keyword evidence="2" id="KW-0812">Transmembrane</keyword>
<sequence length="445" mass="46837">MITPRILFVHAHPDDETIATGGTIAALTAEGDQVTVLTATRGEGGEVIPPEMKALEGDRAGLASVRESEIAEAMRSLGVTDHRFLGTRRGGAVTLPERRFEDSGMEWGPEGHAVPAASMPAGALCAASTDEVADYIAAVIDEVRPHVVITYSANGGYGHPDHVRVHDATVAAVEKATWRPGRLLFVEIPAEVARASFDPRQSGFSETGFAQAQTIPTMAPVGEIVVAQNVAGVRDARRRALAAHRTQVSLSGDFMALSNGIGTKPADHEYYSLGAGAPFPAETQSSGLASHVLAGLDLDALEDANAAGAPRRRREPKKPGVFAFIHAGLLGLLIGLLGGFQHLNVSVVRLGETPAIVPWGLGLGLLLALCGLWHLKSMYRSTAPMLVAAIVIAVVSYILGQPEWLPGSDIVVTGTLRSVVWLLGPMVIAAVLAFVPVRSRAQRSL</sequence>
<dbReference type="RefSeq" id="WP_009375168.1">
    <property type="nucleotide sequence ID" value="NZ_CP065629.1"/>
</dbReference>
<reference evidence="3" key="2">
    <citation type="submission" date="2016-01" db="EMBL/GenBank/DDBJ databases">
        <authorList>
            <person name="Hong K.W."/>
        </authorList>
    </citation>
    <scope>NUCLEOTIDE SEQUENCE</scope>
    <source>
        <strain evidence="3">M40</strain>
    </source>
</reference>
<evidence type="ECO:0000313" key="4">
    <source>
        <dbReference type="EMBL" id="QPS32542.1"/>
    </source>
</evidence>
<reference evidence="5" key="1">
    <citation type="submission" date="2016-01" db="EMBL/GenBank/DDBJ databases">
        <title>Draft genome of Chromobacterium sp. F49.</title>
        <authorList>
            <person name="Hong K.W."/>
        </authorList>
    </citation>
    <scope>NUCLEOTIDE SEQUENCE [LARGE SCALE GENOMIC DNA]</scope>
    <source>
        <strain evidence="5">M40</strain>
    </source>
</reference>
<dbReference type="Proteomes" id="UP000076612">
    <property type="component" value="Unassembled WGS sequence"/>
</dbReference>
<protein>
    <submittedName>
        <fullName evidence="4">PIG-L family deacetylase</fullName>
    </submittedName>
</protein>
<name>A0A161RPP7_9MICO</name>
<reference evidence="4 6" key="3">
    <citation type="submission" date="2020-12" db="EMBL/GenBank/DDBJ databases">
        <title>FDA dAtabase for Regulatory Grade micrObial Sequences (FDA-ARGOS): Supporting development and validation of Infectious Disease Dx tests.</title>
        <authorList>
            <person name="Sproer C."/>
            <person name="Gronow S."/>
            <person name="Severitt S."/>
            <person name="Schroder I."/>
            <person name="Tallon L."/>
            <person name="Sadzewicz L."/>
            <person name="Zhao X."/>
            <person name="Boylan J."/>
            <person name="Ott S."/>
            <person name="Bowen H."/>
            <person name="Vavikolanu K."/>
            <person name="Mehta A."/>
            <person name="Aluvathingal J."/>
            <person name="Nadendla S."/>
            <person name="Lowell S."/>
            <person name="Myers T."/>
            <person name="Yan Y."/>
            <person name="Sichtig H."/>
        </authorList>
    </citation>
    <scope>NUCLEOTIDE SEQUENCE [LARGE SCALE GENOMIC DNA]</scope>
    <source>
        <strain evidence="4 6">FDAARGOS_902</strain>
    </source>
</reference>